<evidence type="ECO:0000313" key="3">
    <source>
        <dbReference type="Proteomes" id="UP000661507"/>
    </source>
</evidence>
<keyword evidence="3" id="KW-1185">Reference proteome</keyword>
<dbReference type="AlphaFoldDB" id="A0A917NLA6"/>
<gene>
    <name evidence="2" type="ORF">GCM10011320_11250</name>
</gene>
<reference evidence="2" key="1">
    <citation type="journal article" date="2014" name="Int. J. Syst. Evol. Microbiol.">
        <title>Complete genome sequence of Corynebacterium casei LMG S-19264T (=DSM 44701T), isolated from a smear-ripened cheese.</title>
        <authorList>
            <consortium name="US DOE Joint Genome Institute (JGI-PGF)"/>
            <person name="Walter F."/>
            <person name="Albersmeier A."/>
            <person name="Kalinowski J."/>
            <person name="Ruckert C."/>
        </authorList>
    </citation>
    <scope>NUCLEOTIDE SEQUENCE</scope>
    <source>
        <strain evidence="2">CGMCC 1.3617</strain>
    </source>
</reference>
<proteinExistence type="predicted"/>
<accession>A0A917NLA6</accession>
<organism evidence="2 3">
    <name type="scientific">Neoroseomonas lacus</name>
    <dbReference type="NCBI Taxonomy" id="287609"/>
    <lineage>
        <taxon>Bacteria</taxon>
        <taxon>Pseudomonadati</taxon>
        <taxon>Pseudomonadota</taxon>
        <taxon>Alphaproteobacteria</taxon>
        <taxon>Acetobacterales</taxon>
        <taxon>Acetobacteraceae</taxon>
        <taxon>Neoroseomonas</taxon>
    </lineage>
</organism>
<keyword evidence="1" id="KW-1133">Transmembrane helix</keyword>
<evidence type="ECO:0000313" key="2">
    <source>
        <dbReference type="EMBL" id="GGJ06227.1"/>
    </source>
</evidence>
<evidence type="ECO:0000256" key="1">
    <source>
        <dbReference type="SAM" id="Phobius"/>
    </source>
</evidence>
<name>A0A917NLA6_9PROT</name>
<dbReference type="Proteomes" id="UP000661507">
    <property type="component" value="Unassembled WGS sequence"/>
</dbReference>
<keyword evidence="1" id="KW-0472">Membrane</keyword>
<dbReference type="RefSeq" id="WP_188965923.1">
    <property type="nucleotide sequence ID" value="NZ_BMKW01000002.1"/>
</dbReference>
<dbReference type="EMBL" id="BMKW01000002">
    <property type="protein sequence ID" value="GGJ06227.1"/>
    <property type="molecule type" value="Genomic_DNA"/>
</dbReference>
<keyword evidence="1" id="KW-0812">Transmembrane</keyword>
<reference evidence="2" key="2">
    <citation type="submission" date="2020-09" db="EMBL/GenBank/DDBJ databases">
        <authorList>
            <person name="Sun Q."/>
            <person name="Zhou Y."/>
        </authorList>
    </citation>
    <scope>NUCLEOTIDE SEQUENCE</scope>
    <source>
        <strain evidence="2">CGMCC 1.3617</strain>
    </source>
</reference>
<feature type="transmembrane region" description="Helical" evidence="1">
    <location>
        <begin position="26"/>
        <end position="46"/>
    </location>
</feature>
<protein>
    <submittedName>
        <fullName evidence="2">Uncharacterized protein</fullName>
    </submittedName>
</protein>
<comment type="caution">
    <text evidence="2">The sequence shown here is derived from an EMBL/GenBank/DDBJ whole genome shotgun (WGS) entry which is preliminary data.</text>
</comment>
<sequence>MSAGTPSAFARFSADCGARWTKAKPLLLALGVGLVAGPIISGMVGFQMRTSTAQTLAHNGVVAQQAMYCADRARVETPGAKELDWSARNTLSRRFATNPAGGTNIDPDVARACADLLAR</sequence>